<dbReference type="AlphaFoldDB" id="A0A2U2HI99"/>
<dbReference type="Gene3D" id="1.25.10.10">
    <property type="entry name" value="Leucine-rich Repeat Variant"/>
    <property type="match status" value="1"/>
</dbReference>
<name>A0A2U2HI99_9BURK</name>
<dbReference type="SUPFAM" id="SSF48371">
    <property type="entry name" value="ARM repeat"/>
    <property type="match status" value="1"/>
</dbReference>
<sequence>MRIKNPVLPLSSIAFATALRTGHGRAMQHVEQHGTNGLDDKIIEACVSCLSFDPQCEAERAPWLFSIVDRVKLNTKLVHAIEAMVHQPPPENHRDMAQRSAILKELAAAGSDDARRLLYSSLVRSSYTADVFAADEIVALDGKDGLIYAARQFGRWLQSDPDFWVDGYIIEQFDKTTGTERGLAALEREAASDSDVANYLAGIRKTRESSGSSSRFDATSYTGAEIVALVQKNPRDQCHWFRRWSAQAGSEQCETVFAALLASDEPEHVKRLFRCFAKTGLPRFDNRMLRWLTHSDEQVRWAAVKALAPITHGELRQAGKQLIADGDIANGVALLVNNFEAGDFSICAGHLAGLDDADERHDLAGKLLDLCEAHPGVGALDCLLEVYELSPCSTCRRQAVKALTDTNTAPAWVLAECAFDADPRTRALAGVERCST</sequence>
<dbReference type="Proteomes" id="UP000241421">
    <property type="component" value="Unassembled WGS sequence"/>
</dbReference>
<dbReference type="OrthoDB" id="2568996at2"/>
<comment type="caution">
    <text evidence="1">The sequence shown here is derived from an EMBL/GenBank/DDBJ whole genome shotgun (WGS) entry which is preliminary data.</text>
</comment>
<dbReference type="InterPro" id="IPR011989">
    <property type="entry name" value="ARM-like"/>
</dbReference>
<keyword evidence="2" id="KW-1185">Reference proteome</keyword>
<reference evidence="1 2" key="1">
    <citation type="submission" date="2018-04" db="EMBL/GenBank/DDBJ databases">
        <title>Massilia violaceinigra sp. nov., a novel purple-pigmented bacterium isolated from Tianshan glacier, Xinjiang, China.</title>
        <authorList>
            <person name="Wang H."/>
        </authorList>
    </citation>
    <scope>NUCLEOTIDE SEQUENCE [LARGE SCALE GENOMIC DNA]</scope>
    <source>
        <strain evidence="1 2">B448-2</strain>
    </source>
</reference>
<gene>
    <name evidence="1" type="ORF">C7C56_016715</name>
</gene>
<organism evidence="1 2">
    <name type="scientific">Massilia glaciei</name>
    <dbReference type="NCBI Taxonomy" id="1524097"/>
    <lineage>
        <taxon>Bacteria</taxon>
        <taxon>Pseudomonadati</taxon>
        <taxon>Pseudomonadota</taxon>
        <taxon>Betaproteobacteria</taxon>
        <taxon>Burkholderiales</taxon>
        <taxon>Oxalobacteraceae</taxon>
        <taxon>Telluria group</taxon>
        <taxon>Massilia</taxon>
    </lineage>
</organism>
<dbReference type="EMBL" id="PXWF02000246">
    <property type="protein sequence ID" value="PWF46061.1"/>
    <property type="molecule type" value="Genomic_DNA"/>
</dbReference>
<dbReference type="InterPro" id="IPR016024">
    <property type="entry name" value="ARM-type_fold"/>
</dbReference>
<evidence type="ECO:0008006" key="3">
    <source>
        <dbReference type="Google" id="ProtNLM"/>
    </source>
</evidence>
<evidence type="ECO:0000313" key="1">
    <source>
        <dbReference type="EMBL" id="PWF46061.1"/>
    </source>
</evidence>
<proteinExistence type="predicted"/>
<protein>
    <recommendedName>
        <fullName evidence="3">HEAT repeat domain-containing protein</fullName>
    </recommendedName>
</protein>
<evidence type="ECO:0000313" key="2">
    <source>
        <dbReference type="Proteomes" id="UP000241421"/>
    </source>
</evidence>
<accession>A0A2U2HI99</accession>